<dbReference type="Proteomes" id="UP000199347">
    <property type="component" value="Unassembled WGS sequence"/>
</dbReference>
<proteinExistence type="predicted"/>
<accession>A0A1G5NT62</accession>
<dbReference type="EMBL" id="FMVW01000006">
    <property type="protein sequence ID" value="SCZ40527.1"/>
    <property type="molecule type" value="Genomic_DNA"/>
</dbReference>
<reference evidence="1 2" key="1">
    <citation type="submission" date="2016-10" db="EMBL/GenBank/DDBJ databases">
        <authorList>
            <person name="de Groot N.N."/>
        </authorList>
    </citation>
    <scope>NUCLEOTIDE SEQUENCE [LARGE SCALE GENOMIC DNA]</scope>
    <source>
        <strain evidence="1 2">DSM 2698</strain>
    </source>
</reference>
<organism evidence="1 2">
    <name type="scientific">Afifella marina DSM 2698</name>
    <dbReference type="NCBI Taxonomy" id="1120955"/>
    <lineage>
        <taxon>Bacteria</taxon>
        <taxon>Pseudomonadati</taxon>
        <taxon>Pseudomonadota</taxon>
        <taxon>Alphaproteobacteria</taxon>
        <taxon>Hyphomicrobiales</taxon>
        <taxon>Afifellaceae</taxon>
        <taxon>Afifella</taxon>
    </lineage>
</organism>
<dbReference type="AlphaFoldDB" id="A0A1G5NT62"/>
<gene>
    <name evidence="1" type="ORF">SAMN03080610_02601</name>
</gene>
<name>A0A1G5NT62_AFIMA</name>
<sequence>MTAGIAVADEGLSGDGPDASILWRGDVTPFAEAPARVVIEGVEEENGFEPRLARLVETPKPASSAPPRMLALEKNLLRQVNIRPFGEEERAASRKSGVQLELHCKAGQSPAGFVLSAPNSRLPRGLRLAAVAKTSGGKGFGLSLVPKGEDAPAIPQAKLHTGKTRLPIPLQQSAGEPNQPDVVISCPESAATATLQEFALVPQAETATSVAASHLGTWIWDIDPFLQDPDALLAFARNEQLSELYLQLPLPIESQSQMAALERLHDTLTAAGIAVIAVEGDPEMVLPSGRQNALSRLQALRKIEQKIPLTALQYDIEPYLLPALGRDLPAAWAAWTETIRALSQAWDGPVGVVLPFWMLESKDGLKALDRAAASLAAVTVMAYRTDINEIVAISEPWLAWGGRSGVPIRIAVENGPLEQEVHQVYQRAKEGTLRLASGGKEASAELRTEPVPERSDAPVYRFSHEVRVDMARISFLNDTNKLTSARAHLKHLFSAWPAFAGLAIHDLQQAQREGPEQARIPEQ</sequence>
<protein>
    <submittedName>
        <fullName evidence="1">Uncharacterized protein</fullName>
    </submittedName>
</protein>
<evidence type="ECO:0000313" key="1">
    <source>
        <dbReference type="EMBL" id="SCZ40527.1"/>
    </source>
</evidence>
<evidence type="ECO:0000313" key="2">
    <source>
        <dbReference type="Proteomes" id="UP000199347"/>
    </source>
</evidence>
<dbReference type="STRING" id="1120955.SAMN03080610_02601"/>
<keyword evidence="2" id="KW-1185">Reference proteome</keyword>